<sequence length="125" mass="14225">MPQVSGPKQELGRVHNGSRRIAPPLLRYVPWRKCQPGDHLPPASPCSSNWVLMNDWQISICPLDDMHQEHTDHSSQKEKMNLLDHKFSRAYQLPDGISARPYILQGNHVYSQCSAIKLQEASTVK</sequence>
<accession>A0A7C8YQ56</accession>
<dbReference type="EMBL" id="GISG01045679">
    <property type="protein sequence ID" value="MBA4623936.1"/>
    <property type="molecule type" value="Transcribed_RNA"/>
</dbReference>
<proteinExistence type="predicted"/>
<name>A0A7C8YQ56_OPUST</name>
<evidence type="ECO:0000313" key="1">
    <source>
        <dbReference type="EMBL" id="MBA4623936.1"/>
    </source>
</evidence>
<organism evidence="1">
    <name type="scientific">Opuntia streptacantha</name>
    <name type="common">Prickly pear cactus</name>
    <name type="synonym">Opuntia cardona</name>
    <dbReference type="NCBI Taxonomy" id="393608"/>
    <lineage>
        <taxon>Eukaryota</taxon>
        <taxon>Viridiplantae</taxon>
        <taxon>Streptophyta</taxon>
        <taxon>Embryophyta</taxon>
        <taxon>Tracheophyta</taxon>
        <taxon>Spermatophyta</taxon>
        <taxon>Magnoliopsida</taxon>
        <taxon>eudicotyledons</taxon>
        <taxon>Gunneridae</taxon>
        <taxon>Pentapetalae</taxon>
        <taxon>Caryophyllales</taxon>
        <taxon>Cactineae</taxon>
        <taxon>Cactaceae</taxon>
        <taxon>Opuntioideae</taxon>
        <taxon>Opuntia</taxon>
    </lineage>
</organism>
<protein>
    <submittedName>
        <fullName evidence="1">Uncharacterized protein</fullName>
    </submittedName>
</protein>
<reference evidence="1" key="2">
    <citation type="submission" date="2020-07" db="EMBL/GenBank/DDBJ databases">
        <authorList>
            <person name="Vera ALvarez R."/>
            <person name="Arias-Moreno D.M."/>
            <person name="Jimenez-Jacinto V."/>
            <person name="Jimenez-Bremont J.F."/>
            <person name="Swaminathan K."/>
            <person name="Moose S.P."/>
            <person name="Guerrero-Gonzalez M.L."/>
            <person name="Marino-Ramirez L."/>
            <person name="Landsman D."/>
            <person name="Rodriguez-Kessler M."/>
            <person name="Delgado-Sanchez P."/>
        </authorList>
    </citation>
    <scope>NUCLEOTIDE SEQUENCE</scope>
    <source>
        <tissue evidence="1">Cladode</tissue>
    </source>
</reference>
<dbReference type="AlphaFoldDB" id="A0A7C8YQ56"/>
<reference evidence="1" key="1">
    <citation type="journal article" date="2013" name="J. Plant Res.">
        <title>Effect of fungi and light on seed germination of three Opuntia species from semiarid lands of central Mexico.</title>
        <authorList>
            <person name="Delgado-Sanchez P."/>
            <person name="Jimenez-Bremont J.F."/>
            <person name="Guerrero-Gonzalez Mde L."/>
            <person name="Flores J."/>
        </authorList>
    </citation>
    <scope>NUCLEOTIDE SEQUENCE</scope>
    <source>
        <tissue evidence="1">Cladode</tissue>
    </source>
</reference>